<evidence type="ECO:0000256" key="2">
    <source>
        <dbReference type="SAM" id="SignalP"/>
    </source>
</evidence>
<dbReference type="PROSITE" id="PS51257">
    <property type="entry name" value="PROKAR_LIPOPROTEIN"/>
    <property type="match status" value="1"/>
</dbReference>
<dbReference type="Proteomes" id="UP000054977">
    <property type="component" value="Unassembled WGS sequence"/>
</dbReference>
<dbReference type="STRING" id="326474.AWB65_05788"/>
<dbReference type="SUPFAM" id="SSF51126">
    <property type="entry name" value="Pectin lyase-like"/>
    <property type="match status" value="1"/>
</dbReference>
<dbReference type="InterPro" id="IPR011050">
    <property type="entry name" value="Pectin_lyase_fold/virulence"/>
</dbReference>
<evidence type="ECO:0000313" key="4">
    <source>
        <dbReference type="Proteomes" id="UP000054977"/>
    </source>
</evidence>
<feature type="signal peptide" evidence="2">
    <location>
        <begin position="1"/>
        <end position="20"/>
    </location>
</feature>
<feature type="chain" id="PRO_5011117975" evidence="2">
    <location>
        <begin position="21"/>
        <end position="365"/>
    </location>
</feature>
<proteinExistence type="predicted"/>
<keyword evidence="4" id="KW-1185">Reference proteome</keyword>
<dbReference type="EMBL" id="FCNW02000053">
    <property type="protein sequence ID" value="SAL62794.1"/>
    <property type="molecule type" value="Genomic_DNA"/>
</dbReference>
<comment type="caution">
    <text evidence="3">The sequence shown here is derived from an EMBL/GenBank/DDBJ whole genome shotgun (WGS) entry which is preliminary data.</text>
</comment>
<protein>
    <submittedName>
        <fullName evidence="3">Pectate lyase superfamily protein</fullName>
    </submittedName>
</protein>
<reference evidence="3" key="1">
    <citation type="submission" date="2016-01" db="EMBL/GenBank/DDBJ databases">
        <authorList>
            <person name="Peeters C."/>
        </authorList>
    </citation>
    <scope>NUCLEOTIDE SEQUENCE [LARGE SCALE GENOMIC DNA]</scope>
    <source>
        <strain evidence="3">LMG 22934</strain>
    </source>
</reference>
<dbReference type="AlphaFoldDB" id="A0A158J1Q8"/>
<dbReference type="GO" id="GO:0016829">
    <property type="term" value="F:lyase activity"/>
    <property type="evidence" value="ECO:0007669"/>
    <property type="project" value="UniProtKB-KW"/>
</dbReference>
<accession>A0A158J1Q8</accession>
<name>A0A158J1Q8_9BURK</name>
<sequence>MVRRKFLASILAGSGALVLAACGGGSDPSELDAVANRSRRRGGSSSSGASSTPAAGTPVATTPANTSGVLLDTSFGVKGDGVTNDLDALQRAIDGSVGQILLITGKSRIDTSGLNLRTNSHIRFASGASIKLLPHNTQNYEIMRIWDVDNVTLESPYLDGSKELNSSKTGEWGMGISIYGSTNCTITSPTTINCWGDGIYINNSEQRSNVYSKNITINSHHASGCRRQGVSIISGSGITFNTPLWENIGGTQPGAGLDIEPNDNTAVIENIRIVNPTTKNCAGGGIQIWLAAFPGPVSKTVSVSISGHTDTGSPGGAFNVEALQLEGRVVKGSITSTNPVWKRAMILADWDKAGPTVTVTGAKIG</sequence>
<gene>
    <name evidence="3" type="ORF">AWB65_05788</name>
</gene>
<feature type="region of interest" description="Disordered" evidence="1">
    <location>
        <begin position="31"/>
        <end position="65"/>
    </location>
</feature>
<organism evidence="3 4">
    <name type="scientific">Caballeronia humi</name>
    <dbReference type="NCBI Taxonomy" id="326474"/>
    <lineage>
        <taxon>Bacteria</taxon>
        <taxon>Pseudomonadati</taxon>
        <taxon>Pseudomonadota</taxon>
        <taxon>Betaproteobacteria</taxon>
        <taxon>Burkholderiales</taxon>
        <taxon>Burkholderiaceae</taxon>
        <taxon>Caballeronia</taxon>
    </lineage>
</organism>
<feature type="compositionally biased region" description="Low complexity" evidence="1">
    <location>
        <begin position="43"/>
        <end position="65"/>
    </location>
</feature>
<keyword evidence="2" id="KW-0732">Signal</keyword>
<keyword evidence="3" id="KW-0456">Lyase</keyword>
<evidence type="ECO:0000313" key="3">
    <source>
        <dbReference type="EMBL" id="SAL62794.1"/>
    </source>
</evidence>
<dbReference type="Gene3D" id="2.160.20.10">
    <property type="entry name" value="Single-stranded right-handed beta-helix, Pectin lyase-like"/>
    <property type="match status" value="1"/>
</dbReference>
<evidence type="ECO:0000256" key="1">
    <source>
        <dbReference type="SAM" id="MobiDB-lite"/>
    </source>
</evidence>
<dbReference type="InterPro" id="IPR012334">
    <property type="entry name" value="Pectin_lyas_fold"/>
</dbReference>